<evidence type="ECO:0000313" key="2">
    <source>
        <dbReference type="Proteomes" id="UP000028990"/>
    </source>
</evidence>
<keyword evidence="2" id="KW-1185">Reference proteome</keyword>
<dbReference type="AlphaFoldDB" id="A0A091D3Q1"/>
<reference evidence="1 2" key="1">
    <citation type="submission" date="2013-11" db="EMBL/GenBank/DDBJ databases">
        <title>The Damaraland mole rat (Fukomys damarensis) genome and evolution of African mole rats.</title>
        <authorList>
            <person name="Gladyshev V.N."/>
            <person name="Fang X."/>
        </authorList>
    </citation>
    <scope>NUCLEOTIDE SEQUENCE [LARGE SCALE GENOMIC DNA]</scope>
    <source>
        <tissue evidence="1">Liver</tissue>
    </source>
</reference>
<protein>
    <submittedName>
        <fullName evidence="1">Uncharacterized protein</fullName>
    </submittedName>
</protein>
<dbReference type="EMBL" id="KN123111">
    <property type="protein sequence ID" value="KFO26694.1"/>
    <property type="molecule type" value="Genomic_DNA"/>
</dbReference>
<evidence type="ECO:0000313" key="1">
    <source>
        <dbReference type="EMBL" id="KFO26694.1"/>
    </source>
</evidence>
<accession>A0A091D3Q1</accession>
<dbReference type="Proteomes" id="UP000028990">
    <property type="component" value="Unassembled WGS sequence"/>
</dbReference>
<gene>
    <name evidence="1" type="ORF">H920_11910</name>
</gene>
<sequence>MSALGHTDKDMFPLERSSFMPLCRLREQIEGLISVPTDNLCWAHFMLTQLSATNRDGKVDGCGDICRVESCCAMVDHVTILVQEAMSSRTELKTGLSSANEILFQTEE</sequence>
<proteinExistence type="predicted"/>
<name>A0A091D3Q1_FUKDA</name>
<organism evidence="1 2">
    <name type="scientific">Fukomys damarensis</name>
    <name type="common">Damaraland mole rat</name>
    <name type="synonym">Cryptomys damarensis</name>
    <dbReference type="NCBI Taxonomy" id="885580"/>
    <lineage>
        <taxon>Eukaryota</taxon>
        <taxon>Metazoa</taxon>
        <taxon>Chordata</taxon>
        <taxon>Craniata</taxon>
        <taxon>Vertebrata</taxon>
        <taxon>Euteleostomi</taxon>
        <taxon>Mammalia</taxon>
        <taxon>Eutheria</taxon>
        <taxon>Euarchontoglires</taxon>
        <taxon>Glires</taxon>
        <taxon>Rodentia</taxon>
        <taxon>Hystricomorpha</taxon>
        <taxon>Bathyergidae</taxon>
        <taxon>Fukomys</taxon>
    </lineage>
</organism>